<dbReference type="Gene3D" id="2.160.20.110">
    <property type="match status" value="1"/>
</dbReference>
<evidence type="ECO:0000313" key="2">
    <source>
        <dbReference type="EMBL" id="CAL6032420.1"/>
    </source>
</evidence>
<organism evidence="1">
    <name type="scientific">Hexamita inflata</name>
    <dbReference type="NCBI Taxonomy" id="28002"/>
    <lineage>
        <taxon>Eukaryota</taxon>
        <taxon>Metamonada</taxon>
        <taxon>Diplomonadida</taxon>
        <taxon>Hexamitidae</taxon>
        <taxon>Hexamitinae</taxon>
        <taxon>Hexamita</taxon>
    </lineage>
</organism>
<protein>
    <submittedName>
        <fullName evidence="1">IPT/TIG domain-containing protein</fullName>
    </submittedName>
    <submittedName>
        <fullName evidence="2">IPT/TIG_domain-containing protein</fullName>
    </submittedName>
</protein>
<reference evidence="1" key="1">
    <citation type="submission" date="2023-06" db="EMBL/GenBank/DDBJ databases">
        <authorList>
            <person name="Kurt Z."/>
        </authorList>
    </citation>
    <scope>NUCLEOTIDE SEQUENCE</scope>
</reference>
<accession>A0AA86R6X4</accession>
<gene>
    <name evidence="2" type="ORF">HINF_LOCUS34478</name>
    <name evidence="1" type="ORF">HINF_LOCUS58197</name>
</gene>
<dbReference type="EMBL" id="CATOUU010001074">
    <property type="protein sequence ID" value="CAI9970552.1"/>
    <property type="molecule type" value="Genomic_DNA"/>
</dbReference>
<dbReference type="Proteomes" id="UP001642409">
    <property type="component" value="Unassembled WGS sequence"/>
</dbReference>
<sequence>MTIYKFNHFGLIGFNSGNTSIKNIFATFSVNGALFNRFGIIGFQQLNSIYAEVINLISSSSVSSTSGMSIGPVFGYDGSKNCSVQNTSVVGNISSGFSNHIGGIVGFQYLNTTIINSSVQNSSFQGLNNVGGIIGGQITNSNASIVNSSVNSLNISGTSYVSGIIGWQNQNDTNATIMNSQILNSNISGLSFAVGGIIGYQFSSSNTTIIDSLVKYLNISGSSAVGGIFGKCQSKLYLVNTQINLVRLSGFESDFGVVVGKDESGTYLFQNSTATSNYIKGIKQTECTSLSNIWSVSGC</sequence>
<evidence type="ECO:0000313" key="3">
    <source>
        <dbReference type="Proteomes" id="UP001642409"/>
    </source>
</evidence>
<proteinExistence type="predicted"/>
<evidence type="ECO:0000313" key="1">
    <source>
        <dbReference type="EMBL" id="CAI9970552.1"/>
    </source>
</evidence>
<dbReference type="EMBL" id="CAXDID020000122">
    <property type="protein sequence ID" value="CAL6032420.1"/>
    <property type="molecule type" value="Genomic_DNA"/>
</dbReference>
<comment type="caution">
    <text evidence="1">The sequence shown here is derived from an EMBL/GenBank/DDBJ whole genome shotgun (WGS) entry which is preliminary data.</text>
</comment>
<keyword evidence="3" id="KW-1185">Reference proteome</keyword>
<reference evidence="2 3" key="2">
    <citation type="submission" date="2024-07" db="EMBL/GenBank/DDBJ databases">
        <authorList>
            <person name="Akdeniz Z."/>
        </authorList>
    </citation>
    <scope>NUCLEOTIDE SEQUENCE [LARGE SCALE GENOMIC DNA]</scope>
</reference>
<name>A0AA86R6X4_9EUKA</name>
<dbReference type="AlphaFoldDB" id="A0AA86R6X4"/>